<evidence type="ECO:0000256" key="2">
    <source>
        <dbReference type="ARBA" id="ARBA00022729"/>
    </source>
</evidence>
<dbReference type="InterPro" id="IPR029052">
    <property type="entry name" value="Metallo-depent_PP-like"/>
</dbReference>
<dbReference type="InterPro" id="IPR000184">
    <property type="entry name" value="Bac_surfAg_D15"/>
</dbReference>
<dbReference type="PANTHER" id="PTHR10161:SF14">
    <property type="entry name" value="TARTRATE-RESISTANT ACID PHOSPHATASE TYPE 5"/>
    <property type="match status" value="1"/>
</dbReference>
<dbReference type="Proteomes" id="UP000007364">
    <property type="component" value="Unassembled WGS sequence"/>
</dbReference>
<dbReference type="InterPro" id="IPR051558">
    <property type="entry name" value="Metallophosphoesterase_PAP"/>
</dbReference>
<name>K2Q3V9_9FLAO</name>
<evidence type="ECO:0000259" key="6">
    <source>
        <dbReference type="Pfam" id="PF01103"/>
    </source>
</evidence>
<evidence type="ECO:0000256" key="3">
    <source>
        <dbReference type="ARBA" id="ARBA00022801"/>
    </source>
</evidence>
<evidence type="ECO:0000313" key="7">
    <source>
        <dbReference type="EMBL" id="EKF55546.1"/>
    </source>
</evidence>
<feature type="domain" description="Bacterial surface antigen (D15)" evidence="6">
    <location>
        <begin position="1015"/>
        <end position="1158"/>
    </location>
</feature>
<keyword evidence="3" id="KW-0378">Hydrolase</keyword>
<dbReference type="GO" id="GO:0016787">
    <property type="term" value="F:hydrolase activity"/>
    <property type="evidence" value="ECO:0007669"/>
    <property type="project" value="UniProtKB-KW"/>
</dbReference>
<evidence type="ECO:0000256" key="4">
    <source>
        <dbReference type="ARBA" id="ARBA00023136"/>
    </source>
</evidence>
<comment type="subcellular location">
    <subcellularLocation>
        <location evidence="1">Membrane</location>
    </subcellularLocation>
</comment>
<evidence type="ECO:0000256" key="1">
    <source>
        <dbReference type="ARBA" id="ARBA00004370"/>
    </source>
</evidence>
<dbReference type="AlphaFoldDB" id="K2Q3V9"/>
<protein>
    <submittedName>
        <fullName evidence="7">Metallophosphoesterase</fullName>
    </submittedName>
</protein>
<evidence type="ECO:0000313" key="8">
    <source>
        <dbReference type="Proteomes" id="UP000007364"/>
    </source>
</evidence>
<dbReference type="PATRIC" id="fig|555500.3.peg.1300"/>
<keyword evidence="2" id="KW-0732">Signal</keyword>
<dbReference type="Pfam" id="PF01103">
    <property type="entry name" value="Omp85"/>
    <property type="match status" value="1"/>
</dbReference>
<gene>
    <name evidence="7" type="ORF">I215_06287</name>
</gene>
<accession>K2Q3V9</accession>
<dbReference type="STRING" id="555500.I215_06287"/>
<dbReference type="PANTHER" id="PTHR10161">
    <property type="entry name" value="TARTRATE-RESISTANT ACID PHOSPHATASE TYPE 5"/>
    <property type="match status" value="1"/>
</dbReference>
<comment type="caution">
    <text evidence="7">The sequence shown here is derived from an EMBL/GenBank/DDBJ whole genome shotgun (WGS) entry which is preliminary data.</text>
</comment>
<proteinExistence type="predicted"/>
<evidence type="ECO:0000259" key="5">
    <source>
        <dbReference type="Pfam" id="PF00149"/>
    </source>
</evidence>
<dbReference type="GO" id="GO:0019867">
    <property type="term" value="C:outer membrane"/>
    <property type="evidence" value="ECO:0007669"/>
    <property type="project" value="InterPro"/>
</dbReference>
<dbReference type="EMBL" id="AMSG01000006">
    <property type="protein sequence ID" value="EKF55546.1"/>
    <property type="molecule type" value="Genomic_DNA"/>
</dbReference>
<dbReference type="SUPFAM" id="SSF56300">
    <property type="entry name" value="Metallo-dependent phosphatases"/>
    <property type="match status" value="1"/>
</dbReference>
<dbReference type="Pfam" id="PF00149">
    <property type="entry name" value="Metallophos"/>
    <property type="match status" value="1"/>
</dbReference>
<feature type="domain" description="Calcineurin-like phosphoesterase" evidence="5">
    <location>
        <begin position="45"/>
        <end position="248"/>
    </location>
</feature>
<dbReference type="PROSITE" id="PS51257">
    <property type="entry name" value="PROKAR_LIPOPROTEIN"/>
    <property type="match status" value="1"/>
</dbReference>
<dbReference type="InterPro" id="IPR004843">
    <property type="entry name" value="Calcineurin-like_PHP"/>
</dbReference>
<keyword evidence="8" id="KW-1185">Reference proteome</keyword>
<dbReference type="Gene3D" id="2.40.160.50">
    <property type="entry name" value="membrane protein fhac: a member of the omp85/tpsb transporter family"/>
    <property type="match status" value="1"/>
</dbReference>
<keyword evidence="4" id="KW-0472">Membrane</keyword>
<dbReference type="OrthoDB" id="333971at2"/>
<dbReference type="Gene3D" id="3.60.21.10">
    <property type="match status" value="1"/>
</dbReference>
<sequence length="1234" mass="140833">MKKSWFLWQLILLGIVVGSCATYTSKVKVGSNSSNYPLDKQLDHRFFLIGDAGLSKNGKPSDALTIFQNAVSKSTKNDVVLFLGDNIYPNGLPEVGEPGRADAEFQLNTQLNAVKDAKAQVLFIPGNHDWYSGGIPGLEQQEEFIESVIQQKKVFLPSDACGLEDVDISESVHLIIIDSEWFLEDWDKHPTVNDDCEIKTRKKFYEEFEGMLKKNEGKTVIVAIHHPLNTYGTHGGYFSADKHLFPFQNKVPLPVIGSLITQVRKTGGVSVQDIQNQRYKALRDRLEAIAMVAPANVIFTSGHDHSMQYIENDNYKQLISGSGSKESPTKLTGDALFVSGKQGYATLDVFKDGSVWARFYTSRNGQPYLEFQKEIYPAQEDQYVDEFPKEYPQHVMSSIYPTDETIKSKGYQKFWGEHYRKLYGTPIKARVALLDTLYGGLTPVRKGGGHQTRTLRLEDPQGREYNMRAVKKSAVQFLQKVVLKDHKLSIDDLSETLPESLLMDYYTASYPYAAYPVSELSKAIEIYHTNPELFYIPKQQRLGKYNSEYGDELYLIEERPAKEHQNVASFGYAEDIESTDDLFKKLRKDEENVLDENAYIRARLFDMLIGDWDRHGDQWRWAEFKGEEQTVYRSIPRDRDQAFADFDGSFLAVVRALMAPAKMLQPYGPEIDHLRWINTEPLPMDRALIRNSDQEDWVREAKFIQDHLTEQVIDQAFMTVPAEVREETMKKVKPLLMQRHDGLVTTAKDYYKLVDKVAILHATDKDDYIEVIRSGPKETRVVIHRIKKGEKADLIVDKTYHKDVTKELWIYGLDDKDVFEVKGQGKQPMLVRLIGGQNRDTYKIRNGKKVRFYDFKSKDNIVEVNNGGTKRFSDKYDTNIFTFGKSNYSTYTLLPSLGYNADAGFIAGVNYAITNYGFERNPFSSKHSIGVNFHFATSGIELKYDGESSGIFHKLNLAYGLKYNSPTYARNFFGFGNQTMNLEDDFGKDYYRSNWSNLRGYLGLVKRSEYGGVLSVKAIFEGAQVEDTQNRYITTYNSDASFFDWRYFATAEVGFEYESYDVPVNPSRGMYFKTTLGYTLNLSGSSTSFAYLDPQITFYNPLSQNHRWVLKTNVQSQLNFGDDFEFYQAPYLGGNSGLRGYRINRFTGNKSLVFNGDIRHTFNSFKTPILPVNLGVYGGVDLGRVWVDGEDSKQWHNSVGGGVFLVASELVNLDLSYFNSKEGNRFTLGFRASF</sequence>
<dbReference type="eggNOG" id="COG4775">
    <property type="taxonomic scope" value="Bacteria"/>
</dbReference>
<dbReference type="RefSeq" id="WP_008991127.1">
    <property type="nucleotide sequence ID" value="NZ_AMSG01000006.1"/>
</dbReference>
<organism evidence="7 8">
    <name type="scientific">Galbibacter marinus</name>
    <dbReference type="NCBI Taxonomy" id="555500"/>
    <lineage>
        <taxon>Bacteria</taxon>
        <taxon>Pseudomonadati</taxon>
        <taxon>Bacteroidota</taxon>
        <taxon>Flavobacteriia</taxon>
        <taxon>Flavobacteriales</taxon>
        <taxon>Flavobacteriaceae</taxon>
        <taxon>Galbibacter</taxon>
    </lineage>
</organism>
<reference evidence="7 8" key="1">
    <citation type="journal article" date="2012" name="J. Bacteriol.">
        <title>Genome Sequence of Galbibacter marinum Type Strain ck-I2-15.</title>
        <authorList>
            <person name="Lai Q."/>
            <person name="Li C."/>
            <person name="Shao Z."/>
        </authorList>
    </citation>
    <scope>NUCLEOTIDE SEQUENCE [LARGE SCALE GENOMIC DNA]</scope>
    <source>
        <strain evidence="8">ck-I2-15</strain>
    </source>
</reference>